<dbReference type="Proteomes" id="UP000224317">
    <property type="component" value="Unassembled WGS sequence"/>
</dbReference>
<sequence>MKGAYPTFIKQVGKDFLVYVPDWDNCTSGESLEDAISMGRDMIGVLGITYEDEGKEFPKPSDYKMALEKAKKDKEVMDFSDGILTMIDVDFTEYRRQMDNRAVRKNCTVPYWMTVEADKVGLNYSKVLQDAIARLLNLNYNIGK</sequence>
<dbReference type="InterPro" id="IPR031807">
    <property type="entry name" value="HicB-like"/>
</dbReference>
<organism evidence="2 3">
    <name type="scientific">Pseudobutyrivibrio ruminis</name>
    <dbReference type="NCBI Taxonomy" id="46206"/>
    <lineage>
        <taxon>Bacteria</taxon>
        <taxon>Bacillati</taxon>
        <taxon>Bacillota</taxon>
        <taxon>Clostridia</taxon>
        <taxon>Lachnospirales</taxon>
        <taxon>Lachnospiraceae</taxon>
        <taxon>Pseudobutyrivibrio</taxon>
    </lineage>
</organism>
<comment type="caution">
    <text evidence="2">The sequence shown here is derived from an EMBL/GenBank/DDBJ whole genome shotgun (WGS) entry which is preliminary data.</text>
</comment>
<keyword evidence="3" id="KW-1185">Reference proteome</keyword>
<feature type="domain" description="HicB-like antitoxin of toxin-antitoxin system" evidence="1">
    <location>
        <begin position="5"/>
        <end position="120"/>
    </location>
</feature>
<dbReference type="RefSeq" id="WP_099413516.1">
    <property type="nucleotide sequence ID" value="NZ_PDYH01000037.1"/>
</dbReference>
<dbReference type="SUPFAM" id="SSF143100">
    <property type="entry name" value="TTHA1013/TTHA0281-like"/>
    <property type="match status" value="1"/>
</dbReference>
<protein>
    <submittedName>
        <fullName evidence="2">HicB family protein</fullName>
    </submittedName>
</protein>
<proteinExistence type="predicted"/>
<evidence type="ECO:0000259" key="1">
    <source>
        <dbReference type="Pfam" id="PF15919"/>
    </source>
</evidence>
<name>A0A2G3E9C1_9FIRM</name>
<dbReference type="Pfam" id="PF15919">
    <property type="entry name" value="HicB_lk_antitox"/>
    <property type="match status" value="1"/>
</dbReference>
<accession>A0A2G3E9C1</accession>
<dbReference type="AlphaFoldDB" id="A0A2G3E9C1"/>
<evidence type="ECO:0000313" key="2">
    <source>
        <dbReference type="EMBL" id="PHU39755.1"/>
    </source>
</evidence>
<dbReference type="InterPro" id="IPR035069">
    <property type="entry name" value="TTHA1013/TTHA0281-like"/>
</dbReference>
<dbReference type="EMBL" id="PDYH01000037">
    <property type="protein sequence ID" value="PHU39755.1"/>
    <property type="molecule type" value="Genomic_DNA"/>
</dbReference>
<evidence type="ECO:0000313" key="3">
    <source>
        <dbReference type="Proteomes" id="UP000224317"/>
    </source>
</evidence>
<reference evidence="2" key="1">
    <citation type="submission" date="2017-10" db="EMBL/GenBank/DDBJ databases">
        <title>Resolving the taxonomy of Roseburia spp., Eubacterium rectale and Agathobacter spp. through phylogenomic analysis.</title>
        <authorList>
            <person name="Sheridan P.O."/>
            <person name="Walker A.W."/>
            <person name="Duncan S.H."/>
            <person name="Scott K.P."/>
            <person name="Toole P.W.O."/>
            <person name="Luis P."/>
            <person name="Flint H.J."/>
        </authorList>
    </citation>
    <scope>NUCLEOTIDE SEQUENCE [LARGE SCALE GENOMIC DNA]</scope>
    <source>
        <strain evidence="2">JK10</strain>
    </source>
</reference>
<gene>
    <name evidence="2" type="ORF">CSX00_09325</name>
</gene>
<dbReference type="Gene3D" id="3.30.160.250">
    <property type="match status" value="1"/>
</dbReference>